<evidence type="ECO:0000313" key="21">
    <source>
        <dbReference type="EMBL" id="ADY39758.1"/>
    </source>
</evidence>
<feature type="disulfide bond" evidence="13">
    <location>
        <begin position="289"/>
        <end position="307"/>
    </location>
</feature>
<dbReference type="SMART" id="SM00409">
    <property type="entry name" value="IG"/>
    <property type="match status" value="36"/>
</dbReference>
<evidence type="ECO:0000256" key="3">
    <source>
        <dbReference type="ARBA" id="ARBA00022530"/>
    </source>
</evidence>
<feature type="disulfide bond" evidence="13">
    <location>
        <begin position="322"/>
        <end position="334"/>
    </location>
</feature>
<dbReference type="SMART" id="SM00181">
    <property type="entry name" value="EGF"/>
    <property type="match status" value="7"/>
</dbReference>
<dbReference type="FunFam" id="4.10.400.10:FF:000011">
    <property type="entry name" value="Low-density lipoprotein receptor-related protein 1"/>
    <property type="match status" value="1"/>
</dbReference>
<feature type="domain" description="Ig-like" evidence="19">
    <location>
        <begin position="1836"/>
        <end position="1928"/>
    </location>
</feature>
<feature type="disulfide bond" evidence="13">
    <location>
        <begin position="130"/>
        <end position="145"/>
    </location>
</feature>
<keyword evidence="6" id="KW-0084">Basement membrane</keyword>
<dbReference type="Gene3D" id="2.10.25.10">
    <property type="entry name" value="Laminin"/>
    <property type="match status" value="4"/>
</dbReference>
<dbReference type="InterPro" id="IPR013320">
    <property type="entry name" value="ConA-like_dom_sf"/>
</dbReference>
<dbReference type="FunFam" id="2.10.25.10:FF:000106">
    <property type="entry name" value="Heparan sulfate proteoglycan 2"/>
    <property type="match status" value="1"/>
</dbReference>
<dbReference type="PROSITE" id="PS50026">
    <property type="entry name" value="EGF_3"/>
    <property type="match status" value="3"/>
</dbReference>
<dbReference type="Gene3D" id="4.10.400.10">
    <property type="entry name" value="Low-density Lipoprotein Receptor"/>
    <property type="match status" value="4"/>
</dbReference>
<dbReference type="SUPFAM" id="SSF49899">
    <property type="entry name" value="Concanavalin A-like lectins/glucanases"/>
    <property type="match status" value="3"/>
</dbReference>
<feature type="domain" description="Laminin EGF-like" evidence="18">
    <location>
        <begin position="1141"/>
        <end position="1190"/>
    </location>
</feature>
<evidence type="ECO:0000256" key="11">
    <source>
        <dbReference type="PROSITE-ProRule" id="PRU00076"/>
    </source>
</evidence>
<accession>F1KPF4</accession>
<dbReference type="InterPro" id="IPR002049">
    <property type="entry name" value="LE_dom"/>
</dbReference>
<dbReference type="PANTHER" id="PTHR45080:SF8">
    <property type="entry name" value="IG-LIKE DOMAIN-CONTAINING PROTEIN"/>
    <property type="match status" value="1"/>
</dbReference>
<keyword evidence="11" id="KW-0245">EGF-like domain</keyword>
<evidence type="ECO:0000256" key="8">
    <source>
        <dbReference type="ARBA" id="ARBA00023180"/>
    </source>
</evidence>
<dbReference type="InterPro" id="IPR036055">
    <property type="entry name" value="LDL_receptor-like_sf"/>
</dbReference>
<dbReference type="CDD" id="cd00055">
    <property type="entry name" value="EGF_Lam"/>
    <property type="match status" value="7"/>
</dbReference>
<keyword evidence="8" id="KW-0325">Glycoprotein</keyword>
<feature type="disulfide bond" evidence="13">
    <location>
        <begin position="329"/>
        <end position="347"/>
    </location>
</feature>
<dbReference type="CDD" id="cd00112">
    <property type="entry name" value="LDLa"/>
    <property type="match status" value="3"/>
</dbReference>
<evidence type="ECO:0000256" key="5">
    <source>
        <dbReference type="ARBA" id="ARBA00022737"/>
    </source>
</evidence>
<feature type="domain" description="Ig-like" evidence="19">
    <location>
        <begin position="171"/>
        <end position="263"/>
    </location>
</feature>
<comment type="caution">
    <text evidence="11">Lacks conserved residue(s) required for the propagation of feature annotation.</text>
</comment>
<feature type="domain" description="Ig-like" evidence="19">
    <location>
        <begin position="2590"/>
        <end position="2675"/>
    </location>
</feature>
<feature type="domain" description="Ig-like" evidence="19">
    <location>
        <begin position="1939"/>
        <end position="2023"/>
    </location>
</feature>
<dbReference type="PROSITE" id="PS50025">
    <property type="entry name" value="LAM_G_DOMAIN"/>
    <property type="match status" value="3"/>
</dbReference>
<dbReference type="PROSITE" id="PS01209">
    <property type="entry name" value="LDLRA_1"/>
    <property type="match status" value="3"/>
</dbReference>
<dbReference type="CDD" id="cd00110">
    <property type="entry name" value="LamG"/>
    <property type="match status" value="3"/>
</dbReference>
<feature type="domain" description="Ig-like" evidence="19">
    <location>
        <begin position="2311"/>
        <end position="2398"/>
    </location>
</feature>
<keyword evidence="4" id="KW-0732">Signal</keyword>
<feature type="domain" description="Laminin G" evidence="16">
    <location>
        <begin position="4984"/>
        <end position="5164"/>
    </location>
</feature>
<name>F1KPF4_ASCSU</name>
<organism evidence="21">
    <name type="scientific">Ascaris suum</name>
    <name type="common">Pig roundworm</name>
    <name type="synonym">Ascaris lumbricoides</name>
    <dbReference type="NCBI Taxonomy" id="6253"/>
    <lineage>
        <taxon>Eukaryota</taxon>
        <taxon>Metazoa</taxon>
        <taxon>Ecdysozoa</taxon>
        <taxon>Nematoda</taxon>
        <taxon>Chromadorea</taxon>
        <taxon>Rhabditida</taxon>
        <taxon>Spirurina</taxon>
        <taxon>Ascaridomorpha</taxon>
        <taxon>Ascaridoidea</taxon>
        <taxon>Ascarididae</taxon>
        <taxon>Ascaris</taxon>
    </lineage>
</organism>
<feature type="domain" description="Ig-like" evidence="19">
    <location>
        <begin position="3990"/>
        <end position="4080"/>
    </location>
</feature>
<feature type="domain" description="Laminin EGF-like" evidence="18">
    <location>
        <begin position="1085"/>
        <end position="1134"/>
    </location>
</feature>
<dbReference type="EMBL" id="JI163775">
    <property type="protein sequence ID" value="ADY39758.1"/>
    <property type="molecule type" value="mRNA"/>
</dbReference>
<feature type="domain" description="EGF-like" evidence="17">
    <location>
        <begin position="4633"/>
        <end position="4673"/>
    </location>
</feature>
<evidence type="ECO:0000256" key="10">
    <source>
        <dbReference type="ARBA" id="ARBA00023319"/>
    </source>
</evidence>
<dbReference type="SUPFAM" id="SSF48726">
    <property type="entry name" value="Immunoglobulin"/>
    <property type="match status" value="35"/>
</dbReference>
<proteinExistence type="evidence at transcript level"/>
<dbReference type="InterPro" id="IPR000034">
    <property type="entry name" value="Laminin_IV"/>
</dbReference>
<dbReference type="InterPro" id="IPR050958">
    <property type="entry name" value="Cell_Adh-Cytoskel_Orgn"/>
</dbReference>
<dbReference type="SMART" id="SM00408">
    <property type="entry name" value="IGc2"/>
    <property type="match status" value="36"/>
</dbReference>
<feature type="disulfide bond" evidence="13">
    <location>
        <begin position="111"/>
        <end position="123"/>
    </location>
</feature>
<feature type="region of interest" description="Disordered" evidence="15">
    <location>
        <begin position="3706"/>
        <end position="3729"/>
    </location>
</feature>
<dbReference type="Gene3D" id="2.60.40.10">
    <property type="entry name" value="Immunoglobulins"/>
    <property type="match status" value="36"/>
</dbReference>
<feature type="domain" description="Laminin IV type A" evidence="20">
    <location>
        <begin position="878"/>
        <end position="1051"/>
    </location>
</feature>
<feature type="region of interest" description="Disordered" evidence="15">
    <location>
        <begin position="2119"/>
        <end position="2139"/>
    </location>
</feature>
<dbReference type="SMART" id="SM00406">
    <property type="entry name" value="IGv"/>
    <property type="match status" value="9"/>
</dbReference>
<feature type="domain" description="Ig-like" evidence="19">
    <location>
        <begin position="4267"/>
        <end position="4354"/>
    </location>
</feature>
<dbReference type="FunFam" id="2.10.25.10:FF:000454">
    <property type="entry name" value="Laminin subunit alpha 1"/>
    <property type="match status" value="1"/>
</dbReference>
<dbReference type="InterPro" id="IPR013151">
    <property type="entry name" value="Immunoglobulin_dom"/>
</dbReference>
<feature type="domain" description="Ig-like" evidence="19">
    <location>
        <begin position="2218"/>
        <end position="2303"/>
    </location>
</feature>
<dbReference type="InterPro" id="IPR013783">
    <property type="entry name" value="Ig-like_fold"/>
</dbReference>
<feature type="domain" description="Ig-like" evidence="19">
    <location>
        <begin position="403"/>
        <end position="487"/>
    </location>
</feature>
<dbReference type="Gene3D" id="2.170.300.10">
    <property type="entry name" value="Tie2 ligand-binding domain superfamily"/>
    <property type="match status" value="2"/>
</dbReference>
<dbReference type="SMART" id="SM00281">
    <property type="entry name" value="LamB"/>
    <property type="match status" value="2"/>
</dbReference>
<feature type="domain" description="Laminin IV type A" evidence="20">
    <location>
        <begin position="586"/>
        <end position="762"/>
    </location>
</feature>
<feature type="region of interest" description="Disordered" evidence="15">
    <location>
        <begin position="149"/>
        <end position="175"/>
    </location>
</feature>
<dbReference type="PROSITE" id="PS50027">
    <property type="entry name" value="EGF_LAM_2"/>
    <property type="match status" value="2"/>
</dbReference>
<evidence type="ECO:0000256" key="15">
    <source>
        <dbReference type="SAM" id="MobiDB-lite"/>
    </source>
</evidence>
<dbReference type="InterPro" id="IPR003598">
    <property type="entry name" value="Ig_sub2"/>
</dbReference>
<dbReference type="InterPro" id="IPR001791">
    <property type="entry name" value="Laminin_G"/>
</dbReference>
<evidence type="ECO:0000259" key="20">
    <source>
        <dbReference type="PROSITE" id="PS51115"/>
    </source>
</evidence>
<dbReference type="Pfam" id="PF24973">
    <property type="entry name" value="EGF_LMN_ATRN"/>
    <property type="match status" value="2"/>
</dbReference>
<keyword evidence="2" id="KW-0964">Secreted</keyword>
<feature type="domain" description="Ig-like" evidence="19">
    <location>
        <begin position="3422"/>
        <end position="3509"/>
    </location>
</feature>
<dbReference type="GO" id="GO:0030154">
    <property type="term" value="P:cell differentiation"/>
    <property type="evidence" value="ECO:0007669"/>
    <property type="project" value="UniProtKB-ARBA"/>
</dbReference>
<feature type="compositionally biased region" description="Polar residues" evidence="15">
    <location>
        <begin position="2120"/>
        <end position="2137"/>
    </location>
</feature>
<dbReference type="InterPro" id="IPR013106">
    <property type="entry name" value="Ig_V-set"/>
</dbReference>
<evidence type="ECO:0000256" key="6">
    <source>
        <dbReference type="ARBA" id="ARBA00022869"/>
    </source>
</evidence>
<feature type="domain" description="Ig-like" evidence="19">
    <location>
        <begin position="3240"/>
        <end position="3325"/>
    </location>
</feature>
<feature type="domain" description="Ig-like" evidence="19">
    <location>
        <begin position="2865"/>
        <end position="2936"/>
    </location>
</feature>
<dbReference type="FunFam" id="2.10.25.10:FF:000552">
    <property type="entry name" value="Basement membrane proteoglycan"/>
    <property type="match status" value="1"/>
</dbReference>
<dbReference type="PROSITE" id="PS51115">
    <property type="entry name" value="LAMININ_IVA"/>
    <property type="match status" value="2"/>
</dbReference>
<dbReference type="GO" id="GO:0005604">
    <property type="term" value="C:basement membrane"/>
    <property type="evidence" value="ECO:0007669"/>
    <property type="project" value="UniProtKB-SubCell"/>
</dbReference>
<feature type="domain" description="Ig-like" evidence="19">
    <location>
        <begin position="4363"/>
        <end position="4447"/>
    </location>
</feature>
<keyword evidence="7 11" id="KW-1015">Disulfide bond</keyword>
<dbReference type="InterPro" id="IPR007110">
    <property type="entry name" value="Ig-like_dom"/>
</dbReference>
<evidence type="ECO:0000256" key="4">
    <source>
        <dbReference type="ARBA" id="ARBA00022729"/>
    </source>
</evidence>
<feature type="compositionally biased region" description="Basic and acidic residues" evidence="15">
    <location>
        <begin position="86"/>
        <end position="112"/>
    </location>
</feature>
<feature type="domain" description="Ig-like" evidence="19">
    <location>
        <begin position="3148"/>
        <end position="3231"/>
    </location>
</feature>
<feature type="compositionally biased region" description="Basic and acidic residues" evidence="15">
    <location>
        <begin position="17"/>
        <end position="79"/>
    </location>
</feature>
<evidence type="ECO:0000256" key="13">
    <source>
        <dbReference type="PROSITE-ProRule" id="PRU00124"/>
    </source>
</evidence>
<feature type="domain" description="Ig-like" evidence="19">
    <location>
        <begin position="1256"/>
        <end position="1346"/>
    </location>
</feature>
<dbReference type="Pfam" id="PF00057">
    <property type="entry name" value="Ldl_recept_a"/>
    <property type="match status" value="4"/>
</dbReference>
<dbReference type="PROSITE" id="PS50835">
    <property type="entry name" value="IG_LIKE"/>
    <property type="match status" value="36"/>
</dbReference>
<feature type="disulfide bond" evidence="13">
    <location>
        <begin position="341"/>
        <end position="356"/>
    </location>
</feature>
<dbReference type="InterPro" id="IPR002172">
    <property type="entry name" value="LDrepeatLR_classA_rpt"/>
</dbReference>
<dbReference type="InterPro" id="IPR000742">
    <property type="entry name" value="EGF"/>
</dbReference>
<dbReference type="PRINTS" id="PR00261">
    <property type="entry name" value="LDLRECEPTOR"/>
</dbReference>
<dbReference type="Pfam" id="PF00053">
    <property type="entry name" value="EGF_laminin"/>
    <property type="match status" value="4"/>
</dbReference>
<dbReference type="Pfam" id="PF13895">
    <property type="entry name" value="Ig_2"/>
    <property type="match status" value="2"/>
</dbReference>
<dbReference type="InterPro" id="IPR023415">
    <property type="entry name" value="LDLR_class-A_CS"/>
</dbReference>
<dbReference type="CDD" id="cd00096">
    <property type="entry name" value="Ig"/>
    <property type="match status" value="7"/>
</dbReference>
<feature type="domain" description="Ig-like" evidence="19">
    <location>
        <begin position="4194"/>
        <end position="4257"/>
    </location>
</feature>
<feature type="domain" description="EGF-like" evidence="17">
    <location>
        <begin position="4680"/>
        <end position="4711"/>
    </location>
</feature>
<dbReference type="InterPro" id="IPR056863">
    <property type="entry name" value="LMN_ATRN_NET-like_EGF"/>
</dbReference>
<dbReference type="Gene3D" id="2.60.120.200">
    <property type="match status" value="3"/>
</dbReference>
<feature type="domain" description="Ig-like" evidence="19">
    <location>
        <begin position="2026"/>
        <end position="2119"/>
    </location>
</feature>
<feature type="domain" description="Ig-like" evidence="19">
    <location>
        <begin position="2405"/>
        <end position="2489"/>
    </location>
</feature>
<sequence length="5179" mass="566112">MKRSHREDEEEREELEEIARGEVDAEEEQRRREEEESRREEERRREHAERLAIEEERRRKEEERERLEAIRQEHSRRVDQNLVQPIEERDKQQPAYEQRRQDQSEREEESCLEHEFHCNSGECIDRRRVCDTRSDCQDASDEAHCHRLRPHAPPTIVSPQSASQRRDDRPPDFGGQELTITVYPQEQEVREGQDAVFDCRARTADGTAYPEVRWSRVGEPLPPRAYESTGRLTIRPVHQSDAGAYVCTATHMGTMKDAHVQLNVLPSGPQEMQGGLSLSGLCRADERACGNNECVKADYVCDGEPDCRDRSDEQNCPSLRQCEPNEFKCNNGRCVQKMWLCDGDDDCGDNSDEQQCRQKASSDGCGPTEFRCRDGRQCVLSSFHCDGTNDCQDGSDEVGCVQPTVVEAPETNKQVPAGGTFQLTCRAVAVPEPYINWRLNWGPVCDPPRCVQHSEGGLGTLTVNNAQPLDQGAYTCEAINVKGRVLATPDCIVRIVNIPAPSYEPRPPAQVQCDMAGSVSLQPGYGGQCQCKALVTGPSCNQCVPGSYHLHNKAPQGCLKCFCFGITDQCRSSTWYRSKDKLTFNGDPQGVTLSDFDERDIEQNARFDYIYPGMITYSNGRYGESVKYWRMPQRFLGNKLSSYGGELAFDMQHSCTGSLITEPLVVIKGNRITLLHRSRNGVRSTADRTERITIDTYENNYEHEDGRPASREDLMMVLADLESFLIRATHCDGQRSTSLGDVSWEIAVDRDTQDRLAVEVEQCSCPPGYTGLSCEDCAPGYERSGQGPYLGTCVPARQGPQCSAAGAISTQPSYAGTCQCKTYATGPLCDQCPPNSFYMSAENPHGCIPCFCSGVTQQCSSSGYSRAVVEINYPQGSRDQLEVTTSDAHTPFQPQSRPQLTGRDITFSSFYETPGQTLYWKMPTPFLGNKVTSYGGTLKYVFRYSGAGPLNGDPDVILRGNDITLYFKNRQPTQPERDNAVEVKLFEDRWHRVDGQQATREHLLMTLADLDALLIKMNYLDDCSSSSLISVSLEHAEPRHNGGQIAYEVEQCVCPPGYIGTSCEDCAPGYSRTGGGLYLGLCERCECHGHATQCDKEHGFCVDCQHNTEGDQCERCKPGFVGDARRGTPHDCQPAATRPPCNCNNHSPRGCDSFGRCLMCEHNTEGYHCEQCKKGFYGDATRGTPFDCTPCPCPATSDCFLDAYGQVQCRNCPAGFSGRLCDECAPGYTRSRTHGGRDCEPIGRVGPSDVVFVPTPEAPLRVQIDPPKNLQVPRGGRAQWYCHIIGHSGPNLRLEWTKVGTNTLPDSAIQTNGQLVIDDVRESDSGQYRCTATGPHQFATDDATLVVTKPQPNTPVVSPPSQTVDVGVPARFECNVPGNDDAELHWRKEDGSPLGYGVTDEHGVLTFSNVQPSDAGAYVCSAEATEGEGAIDSSPAYLNINPTEPKPTPIVEIATQTVDEGTTVTFHCNLPTDANGGELHWRREDETSLSYDANDEDGILTITNVRLSDAGTYICFTEDPETGDRIDSAPASLIVNPVAPTSEIQSTPMVENPIPVVENSTQTIEEGGEVILKCKIPNREDIGLHWRREDGETLPSEAVDDNGILRISNIQQSNAGNYICYTEDEDTGERVDSTPAQINVIPSEPQLQETPIVEPINETVEEGATVTFRCSFPEKEDVELHWRRENDDSFGNDTTDIDGVLTITNAQLTDTGKYFCFTENSHGQRIDSTPAELFVNQNKSKAERKPLADTTIVSIQEGGTVKLHCTIPNKESDELHWRREDGGFLPYDAIDNYGVLTIPQAQLSDSGIYICYSEDSITGERIDSTPTKLEVNPIAPAQTQRIPVVETPTVTVEQGETIRLRCNIPTKTDDVQLHWRREDGRALRWDISEDDGLLIISNVQPSDAGAYICSAEDTETGETIDSAPAYLTVNPSALKGVTPHVESAAESFEEGETITLRCTLPDKGNVELHWRREDGNSLGYDATDEDGVLTMTNVKPTDSGAYICSAEDHETGERVDSVPAYITITPRTTKGLATPLIDNPSQTIQEGDAVTFRCSLPSLRNAQIHWRRQDGSSFGYDITDEDGILTIPRVEAVDAGAYICTVEDPETGESVESAPAYLTVNPSTPRQPEVDSPTQSVDEGETVTFRCSVPGVDDAVIHWRREDGSPLGYGVTDEDGVLTIPRAEPSDAGTYVCWNDDPHGGAPIESQPAYLTVNPAPPKSPIVDASSDSVNEGAPVRFRCYVPGVSGAQLEWRREDGNALNDEATDENGILTIMQTKASDAGAYICSAKSSDGGNPIDSSPIHLNVVPTPPRAPIVLSAEETVDEGSPVRLRCYLPGSRDAELHWRREDGNPLGKDVTDEQGILTIPRARTSDAGAYICSAKEPDSIESLDSQPARINVNAMELPTLVVETSSDSVNEGQAVRLQCHAPGRPDVELHWRREDGASLSSSATEQRGILTIMQTQPSDSGTYICSTGQPGDDNVIDSSPVHLTVTPSLPQTPVVDASSESVTEGQPVRLQCHVPGRPDLELKWRRDDDKPLSTSAIEQRGTLTIMRTEPSDSGAYICSTVVTNGENAIHSSPIHLTVTSTKPKGPLLVTTEETVNEGDLVRLRCYLPGQSDNGLHWRRQDGSALNEDTTDEHGILTIPRASPSDSGYYICSFGHPPVDSPPARITVNAVTPGIPVVEPLSVSISVGHPARFRCYVPGNPRAELHWRKQDGRELGAGITETQGYLSISKAQQSDAGAYVCSAQSSPGGSTVDSQPVSLTVNPIAPTKPVVNPPTQTIDEGGSARYQCYVPGNPGARLNWRKEDGSALGYDVTDNNGILTITNARISDAGAYICSATDQQTGSAALSSPVYLSVNQNRPVNPVVDPQSQTVDEGASARFRCHVPGNPDAQLRWRKEDGSAFGYGVTDSQGVLSFARVVPSDAGAYVCTAQGPRGVSPIDSSPAYLGVNPRRPSNPVVEPPTQTVNEGDPAKFRCYLPGVPDAQLSWRKQDGSSLGHAVTDNRGLLSFPRVQPSDAGAYVCTAQDQRGGSPTDSPPAYLNVNPRRPGSTPTLMIDPPSQTVNENEPATFKCWVPGVLACELTWHKEYIGGPLPYGVYQSGGTLKIPRAQLHDAGNYICTASNQYGIGQSPPGKLIVIRPPQPPRVDPPEMTVNDGDPARFRCWVPGDPAARLSWRMRSGEPIPYGAQENEGILNFPRARHSHAGGYVCTATDPEGRNPPIQSSEVRLNIRQLQRPEVDPPEQTVSEGDPVRFHCWVRGNADAQIRWSREDGEPLPQGVSANGNGMLYIPNVQLSDAGNYVCSAIDPERGEPTESTSARLIVHAPESERDILQVEPQEQTVEEDDSAQIICKLNGQSTNALKWHKEDGNLSNNAKQINGVLTIENIQENDAGNYLCIVEDEIDGRIMQSQPARINVEPTITPQIDPYEQTISENEPSRIRCWVPGNPSAILKWRKHGANLPKEAEDRGGVLLIPRTALHDAGNYICSAQISPGGARVDSPPALINVRRPETPRYEPPIRAEKPRMLEIDPPMQTVNINEPSRIRCWLPDEPSATLKWYKEDGTLNEDAIDRDGVLTITKTLETDEGSYICTMDDLESGKTLHSAPAIIRVHNPSERPIVDPPEQTVDEGEPVRFRCYVPNEHSARVRWSYGRPDGPLPPYVQDDRGLLTIRRADKTHSGEYFCTYDAPEGALHSAPARLHVNKPGGPPRPEASPADQTVQTGERARFHCEANSETQARIRWGYRAPDGPLRGDVVQEGDDVVINSADESNAGEYICTATNEYGTGEAAPVRLHVTENEEPPTARVVPRVWNGKPGDRHQFRCITTGVPPPQVTWTGPDGTQLPDDVNDIGGGVLDFSNGRADLNGDYTCTAVNIVGEASDHGSVNIGPSLTVRTTPPGPKIVLTAGEPLEVKCEAFGEPEPEVEWLHDPGPERGDLPDDFKPVTISEQFIRHPSIGIGNAGVYTCKGSNSQATATKDIHVEVVEASRVATVAILGGSTQWLEPGSPAELICAATGNSLIDRIQWVKTDGDLPPDVEDHNEPGILHFANFKSSDSGVYECRGYRNDEQIANAQVTIHPTNGGPLGAARVEIDEPNIRVVNHGDSIVLKCSVHGGENNGANFEWALLRSGSVVRQLSRDDTLTIKRADASNDFGVYRCEVEDDDGQLLGAAYTAVTIAHSGSSNAQIVKFDEKSEATITCPVYAVPGAEVTWEKQDGSLPDDAVTSRNKLLIQEFDDAATGTYICRVSVEGQEIEGYVTALIYVPDTIIQVLLEASSESVALGDRAWFDCKVAGDPDAVITWSREGEEDLPDNAQVTGNRLLFVNVREDNGGIYKCHAQTKEGPLETRTVLNVGSTKHGLPNANAQRVKDAQPLIRAVGQEAHLVCPAAGARGVIGAAKWEKIGGELPYAHSVRDGILILKDLSRSDNGVYKCTLLTETGMATVTHINLQVSDFIPSFDGAGFLKLKSMTIDDWQNVNIKLSVKPKTKDGLIFYTARQKEGEEKVDNFISVGLRRGRIVYRYDVGNGAVEVASSYPIHMNEWHRIELRNNPEKAMLYVDADDVIERRNEIYAISEAPATDISIGGAESFHLQPDDSGFTRGLDGSISEITVSGTPIDIGRDVLAKSGTVEQSTICSLNPCQHGGLCVPTNVHRGFVCDCDRAIDYEGEFCERRSRKCNGEKCVSGSCLIDDDGIHRCLCPYGRTGRLCEDFEDQPLEAISFNGENSFLSLPPPTTLRNYSLEMLVRPREMKDQLVAYVGSEYDTKRSNFMGVMIRNGKFVYVYNNGDGNVEVEAAEPIEEGNTYKIEMKRLGLRGELRVNGKKAASKTRLAPFQAGTDLFVGGLPPGVSPHRRLNGVAPLNGCVYKIVVNGEEMDLKKLAITSSGGISECKEPLVTTTPLPSTTSRPTYKTITTQTPVAKAHTTTVPVTSCAGGACELEPTVCGPDTCGEHGDCETLNETHIACSCRDYYDGPSCEFFKPIEHAARFDGNAFIVFSMDEFPHLTSEKEETVELRFKTTNSSGLIFWQGQQPGTSLVGEDYISLGLQDGYLIYSYELGGGAAQIASMEPVNDGKEHRVRVLRKGRKGSMILDEREPIDGHSSGILAMLNVEGDIYLGGVPDLEKMTAGLHERNFVGCIADITLNGVKLDMMANAIDGRNVKPCEQWIKRKKWLRNRKY</sequence>
<feature type="domain" description="Ig-like" evidence="19">
    <location>
        <begin position="1645"/>
        <end position="1734"/>
    </location>
</feature>
<feature type="disulfide bond" evidence="14">
    <location>
        <begin position="1104"/>
        <end position="1113"/>
    </location>
</feature>
<dbReference type="PROSITE" id="PS00022">
    <property type="entry name" value="EGF_1"/>
    <property type="match status" value="3"/>
</dbReference>
<evidence type="ECO:0000259" key="19">
    <source>
        <dbReference type="PROSITE" id="PS50835"/>
    </source>
</evidence>
<protein>
    <submittedName>
        <fullName evidence="21">Basement membrane proteoglycan</fullName>
    </submittedName>
</protein>
<feature type="disulfide bond" evidence="13">
    <location>
        <begin position="301"/>
        <end position="316"/>
    </location>
</feature>
<feature type="disulfide bond" evidence="11">
    <location>
        <begin position="4701"/>
        <end position="4710"/>
    </location>
</feature>
<keyword evidence="3" id="KW-0272">Extracellular matrix</keyword>
<dbReference type="Pfam" id="PF07679">
    <property type="entry name" value="I-set"/>
    <property type="match status" value="3"/>
</dbReference>
<feature type="domain" description="Ig-like" evidence="19">
    <location>
        <begin position="3527"/>
        <end position="3606"/>
    </location>
</feature>
<feature type="disulfide bond" evidence="13">
    <location>
        <begin position="282"/>
        <end position="294"/>
    </location>
</feature>
<feature type="domain" description="Ig-like" evidence="19">
    <location>
        <begin position="2679"/>
        <end position="2764"/>
    </location>
</feature>
<feature type="domain" description="Ig-like" evidence="19">
    <location>
        <begin position="1548"/>
        <end position="1639"/>
    </location>
</feature>
<feature type="domain" description="Ig-like" evidence="19">
    <location>
        <begin position="1352"/>
        <end position="1439"/>
    </location>
</feature>
<evidence type="ECO:0000259" key="16">
    <source>
        <dbReference type="PROSITE" id="PS50025"/>
    </source>
</evidence>
<feature type="domain" description="Ig-like" evidence="19">
    <location>
        <begin position="2494"/>
        <end position="2584"/>
    </location>
</feature>
<dbReference type="InterPro" id="IPR036179">
    <property type="entry name" value="Ig-like_dom_sf"/>
</dbReference>
<feature type="domain" description="Ig-like" evidence="19">
    <location>
        <begin position="1746"/>
        <end position="1827"/>
    </location>
</feature>
<feature type="disulfide bond" evidence="14">
    <location>
        <begin position="1160"/>
        <end position="1169"/>
    </location>
</feature>
<dbReference type="Pfam" id="PF00047">
    <property type="entry name" value="ig"/>
    <property type="match status" value="4"/>
</dbReference>
<feature type="domain" description="Ig-like" evidence="19">
    <location>
        <begin position="2122"/>
        <end position="2193"/>
    </location>
</feature>
<dbReference type="SUPFAM" id="SSF57196">
    <property type="entry name" value="EGF/Laminin"/>
    <property type="match status" value="2"/>
</dbReference>
<evidence type="ECO:0000256" key="1">
    <source>
        <dbReference type="ARBA" id="ARBA00004302"/>
    </source>
</evidence>
<dbReference type="SMART" id="SM00282">
    <property type="entry name" value="LamG"/>
    <property type="match status" value="3"/>
</dbReference>
<feature type="domain" description="Ig-like" evidence="19">
    <location>
        <begin position="4086"/>
        <end position="4178"/>
    </location>
</feature>
<feature type="domain" description="Ig-like" evidence="19">
    <location>
        <begin position="3055"/>
        <end position="3127"/>
    </location>
</feature>
<feature type="domain" description="Ig-like" evidence="19">
    <location>
        <begin position="3892"/>
        <end position="3985"/>
    </location>
</feature>
<feature type="domain" description="Ig-like" evidence="19">
    <location>
        <begin position="2772"/>
        <end position="2859"/>
    </location>
</feature>
<dbReference type="PROSITE" id="PS01248">
    <property type="entry name" value="EGF_LAM_1"/>
    <property type="match status" value="3"/>
</dbReference>
<feature type="domain" description="Ig-like" evidence="19">
    <location>
        <begin position="3609"/>
        <end position="3688"/>
    </location>
</feature>
<feature type="region of interest" description="Disordered" evidence="15">
    <location>
        <begin position="2955"/>
        <end position="2975"/>
    </location>
</feature>
<dbReference type="InterPro" id="IPR013098">
    <property type="entry name" value="Ig_I-set"/>
</dbReference>
<dbReference type="GO" id="GO:0007156">
    <property type="term" value="P:homophilic cell adhesion via plasma membrane adhesion molecules"/>
    <property type="evidence" value="ECO:0007669"/>
    <property type="project" value="TreeGrafter"/>
</dbReference>
<dbReference type="FunFam" id="2.60.40.10:FF:001694">
    <property type="entry name" value="Basement membrane proteoglycan"/>
    <property type="match status" value="1"/>
</dbReference>
<keyword evidence="10" id="KW-0393">Immunoglobulin domain</keyword>
<reference evidence="21" key="1">
    <citation type="journal article" date="2011" name="Genome Res.">
        <title>Deep small RNA sequencing from the nematode Ascaris reveals conservation, functional diversification, and novel developmental profiles.</title>
        <authorList>
            <person name="Wang J."/>
            <person name="Czech B."/>
            <person name="Crunk A."/>
            <person name="Wallace A."/>
            <person name="Mitreva M."/>
            <person name="Hannon G.J."/>
            <person name="Davis R.E."/>
        </authorList>
    </citation>
    <scope>NUCLEOTIDE SEQUENCE</scope>
</reference>
<feature type="domain" description="EGF-like" evidence="17">
    <location>
        <begin position="4941"/>
        <end position="4978"/>
    </location>
</feature>
<dbReference type="SMART" id="SM00192">
    <property type="entry name" value="LDLa"/>
    <property type="match status" value="4"/>
</dbReference>
<feature type="domain" description="Ig-like" evidence="19">
    <location>
        <begin position="3805"/>
        <end position="3889"/>
    </location>
</feature>
<feature type="disulfide bond" evidence="12">
    <location>
        <begin position="4865"/>
        <end position="4892"/>
    </location>
</feature>
<feature type="disulfide bond" evidence="11">
    <location>
        <begin position="4968"/>
        <end position="4977"/>
    </location>
</feature>
<evidence type="ECO:0000256" key="9">
    <source>
        <dbReference type="ARBA" id="ARBA00023292"/>
    </source>
</evidence>
<feature type="domain" description="Ig-like" evidence="19">
    <location>
        <begin position="1445"/>
        <end position="1532"/>
    </location>
</feature>
<evidence type="ECO:0000259" key="18">
    <source>
        <dbReference type="PROSITE" id="PS50027"/>
    </source>
</evidence>
<dbReference type="InterPro" id="IPR003599">
    <property type="entry name" value="Ig_sub"/>
</dbReference>
<dbReference type="Pfam" id="PF00052">
    <property type="entry name" value="Laminin_B"/>
    <property type="match status" value="2"/>
</dbReference>
<keyword evidence="5" id="KW-0677">Repeat</keyword>
<evidence type="ECO:0000256" key="7">
    <source>
        <dbReference type="ARBA" id="ARBA00023157"/>
    </source>
</evidence>
<feature type="domain" description="Ig-like" evidence="19">
    <location>
        <begin position="2958"/>
        <end position="3045"/>
    </location>
</feature>
<evidence type="ECO:0000256" key="2">
    <source>
        <dbReference type="ARBA" id="ARBA00022525"/>
    </source>
</evidence>
<feature type="domain" description="Laminin G" evidence="16">
    <location>
        <begin position="4719"/>
        <end position="4892"/>
    </location>
</feature>
<feature type="disulfide bond" evidence="13">
    <location>
        <begin position="385"/>
        <end position="400"/>
    </location>
</feature>
<evidence type="ECO:0000256" key="14">
    <source>
        <dbReference type="PROSITE-ProRule" id="PRU00460"/>
    </source>
</evidence>
<feature type="region of interest" description="Disordered" evidence="15">
    <location>
        <begin position="3030"/>
        <end position="3055"/>
    </location>
</feature>
<dbReference type="Pfam" id="PF00054">
    <property type="entry name" value="Laminin_G_1"/>
    <property type="match status" value="3"/>
</dbReference>
<evidence type="ECO:0000259" key="17">
    <source>
        <dbReference type="PROSITE" id="PS50026"/>
    </source>
</evidence>
<feature type="domain" description="Ig-like" evidence="19">
    <location>
        <begin position="3329"/>
        <end position="3419"/>
    </location>
</feature>
<dbReference type="GO" id="GO:0005886">
    <property type="term" value="C:plasma membrane"/>
    <property type="evidence" value="ECO:0007669"/>
    <property type="project" value="TreeGrafter"/>
</dbReference>
<dbReference type="Pfam" id="PF13927">
    <property type="entry name" value="Ig_3"/>
    <property type="match status" value="23"/>
</dbReference>
<keyword evidence="9 14" id="KW-0424">Laminin EGF-like domain</keyword>
<feature type="region of interest" description="Disordered" evidence="15">
    <location>
        <begin position="1"/>
        <end position="112"/>
    </location>
</feature>
<evidence type="ECO:0000256" key="12">
    <source>
        <dbReference type="PROSITE-ProRule" id="PRU00122"/>
    </source>
</evidence>
<dbReference type="PROSITE" id="PS50068">
    <property type="entry name" value="LDLRA_2"/>
    <property type="match status" value="4"/>
</dbReference>
<feature type="domain" description="Ig-like" evidence="19">
    <location>
        <begin position="3712"/>
        <end position="3799"/>
    </location>
</feature>
<feature type="disulfide bond" evidence="13">
    <location>
        <begin position="118"/>
        <end position="136"/>
    </location>
</feature>
<dbReference type="SMART" id="SM00180">
    <property type="entry name" value="EGF_Lam"/>
    <property type="match status" value="7"/>
</dbReference>
<feature type="domain" description="Laminin G" evidence="16">
    <location>
        <begin position="4455"/>
        <end position="4637"/>
    </location>
</feature>
<dbReference type="PANTHER" id="PTHR45080">
    <property type="entry name" value="CONTACTIN 5"/>
    <property type="match status" value="1"/>
</dbReference>
<dbReference type="SUPFAM" id="SSF57424">
    <property type="entry name" value="LDL receptor-like module"/>
    <property type="match status" value="4"/>
</dbReference>
<feature type="disulfide bond" evidence="11">
    <location>
        <begin position="4642"/>
        <end position="4659"/>
    </location>
</feature>
<comment type="subcellular location">
    <subcellularLocation>
        <location evidence="1">Secreted</location>
        <location evidence="1">Extracellular space</location>
        <location evidence="1">Extracellular matrix</location>
        <location evidence="1">Basement membrane</location>
    </subcellularLocation>
</comment>